<gene>
    <name evidence="1" type="ORF">OOU_Y34scaffold00649g26</name>
</gene>
<dbReference type="AlphaFoldDB" id="A0AA97NUL2"/>
<dbReference type="Proteomes" id="UP000011086">
    <property type="component" value="Unassembled WGS sequence"/>
</dbReference>
<dbReference type="EMBL" id="JH793404">
    <property type="protein sequence ID" value="ELQ36643.1"/>
    <property type="molecule type" value="Genomic_DNA"/>
</dbReference>
<sequence>MVAREAQKPPSGVAAARHGSQWSYDLTWLTPGWGREWWGIFEPDRQKPGTSCP</sequence>
<proteinExistence type="predicted"/>
<name>A0AA97NUL2_PYRO3</name>
<evidence type="ECO:0000313" key="1">
    <source>
        <dbReference type="EMBL" id="ELQ36643.1"/>
    </source>
</evidence>
<accession>A0AA97NUL2</accession>
<reference evidence="1" key="1">
    <citation type="journal article" date="2012" name="PLoS Genet.">
        <title>Comparative analysis of the genomes of two field isolates of the rice blast fungus Magnaporthe oryzae.</title>
        <authorList>
            <person name="Xue M."/>
            <person name="Yang J."/>
            <person name="Li Z."/>
            <person name="Hu S."/>
            <person name="Yao N."/>
            <person name="Dean R.A."/>
            <person name="Zhao W."/>
            <person name="Shen M."/>
            <person name="Zhang H."/>
            <person name="Li C."/>
            <person name="Liu L."/>
            <person name="Cao L."/>
            <person name="Xu X."/>
            <person name="Xing Y."/>
            <person name="Hsiang T."/>
            <person name="Zhang Z."/>
            <person name="Xu J.R."/>
            <person name="Peng Y.L."/>
        </authorList>
    </citation>
    <scope>NUCLEOTIDE SEQUENCE</scope>
    <source>
        <strain evidence="1">Y34</strain>
    </source>
</reference>
<organism evidence="1">
    <name type="scientific">Pyricularia oryzae (strain Y34)</name>
    <name type="common">Rice blast fungus</name>
    <name type="synonym">Magnaporthe oryzae</name>
    <dbReference type="NCBI Taxonomy" id="1143189"/>
    <lineage>
        <taxon>Eukaryota</taxon>
        <taxon>Fungi</taxon>
        <taxon>Dikarya</taxon>
        <taxon>Ascomycota</taxon>
        <taxon>Pezizomycotina</taxon>
        <taxon>Sordariomycetes</taxon>
        <taxon>Sordariomycetidae</taxon>
        <taxon>Magnaporthales</taxon>
        <taxon>Pyriculariaceae</taxon>
        <taxon>Pyricularia</taxon>
    </lineage>
</organism>
<protein>
    <submittedName>
        <fullName evidence="1">Uncharacterized protein</fullName>
    </submittedName>
</protein>